<dbReference type="GO" id="GO:0032153">
    <property type="term" value="C:cell division site"/>
    <property type="evidence" value="ECO:0007669"/>
    <property type="project" value="TreeGrafter"/>
</dbReference>
<keyword evidence="2" id="KW-1133">Transmembrane helix</keyword>
<dbReference type="SUPFAM" id="SSF110997">
    <property type="entry name" value="Sporulation related repeat"/>
    <property type="match status" value="1"/>
</dbReference>
<evidence type="ECO:0000313" key="5">
    <source>
        <dbReference type="EMBL" id="STY22253.1"/>
    </source>
</evidence>
<dbReference type="AlphaFoldDB" id="A0A378L622"/>
<name>A0A378L622_9GAMM</name>
<dbReference type="STRING" id="460.Lstg_1730"/>
<dbReference type="Proteomes" id="UP000054820">
    <property type="component" value="Unassembled WGS sequence"/>
</dbReference>
<dbReference type="PROSITE" id="PS51724">
    <property type="entry name" value="SPOR"/>
    <property type="match status" value="1"/>
</dbReference>
<evidence type="ECO:0000313" key="4">
    <source>
        <dbReference type="EMBL" id="KTD77373.1"/>
    </source>
</evidence>
<dbReference type="EMBL" id="LNYZ01000013">
    <property type="protein sequence ID" value="KTD77373.1"/>
    <property type="molecule type" value="Genomic_DNA"/>
</dbReference>
<feature type="compositionally biased region" description="Low complexity" evidence="1">
    <location>
        <begin position="97"/>
        <end position="113"/>
    </location>
</feature>
<protein>
    <submittedName>
        <fullName evidence="5">Sporulation domain-containing protein</fullName>
    </submittedName>
</protein>
<accession>A0A378L622</accession>
<dbReference type="GO" id="GO:0032506">
    <property type="term" value="P:cytokinetic process"/>
    <property type="evidence" value="ECO:0007669"/>
    <property type="project" value="TreeGrafter"/>
</dbReference>
<dbReference type="OrthoDB" id="8558195at2"/>
<keyword evidence="6" id="KW-1185">Reference proteome</keyword>
<keyword evidence="2" id="KW-0472">Membrane</keyword>
<dbReference type="PANTHER" id="PTHR38687:SF1">
    <property type="entry name" value="CELL DIVISION PROTEIN DEDD"/>
    <property type="match status" value="1"/>
</dbReference>
<reference evidence="4 6" key="1">
    <citation type="submission" date="2015-11" db="EMBL/GenBank/DDBJ databases">
        <title>Genomic analysis of 38 Legionella species identifies large and diverse effector repertoires.</title>
        <authorList>
            <person name="Burstein D."/>
            <person name="Amaro F."/>
            <person name="Zusman T."/>
            <person name="Lifshitz Z."/>
            <person name="Cohen O."/>
            <person name="Gilbert J.A."/>
            <person name="Pupko T."/>
            <person name="Shuman H.A."/>
            <person name="Segal G."/>
        </authorList>
    </citation>
    <scope>NUCLEOTIDE SEQUENCE [LARGE SCALE GENOMIC DNA]</scope>
    <source>
        <strain evidence="4 6">SC-18-C9</strain>
    </source>
</reference>
<organism evidence="5 7">
    <name type="scientific">Legionella steigerwaltii</name>
    <dbReference type="NCBI Taxonomy" id="460"/>
    <lineage>
        <taxon>Bacteria</taxon>
        <taxon>Pseudomonadati</taxon>
        <taxon>Pseudomonadota</taxon>
        <taxon>Gammaproteobacteria</taxon>
        <taxon>Legionellales</taxon>
        <taxon>Legionellaceae</taxon>
        <taxon>Legionella</taxon>
    </lineage>
</organism>
<dbReference type="Proteomes" id="UP000255110">
    <property type="component" value="Unassembled WGS sequence"/>
</dbReference>
<gene>
    <name evidence="4" type="ORF">Lstg_1730</name>
    <name evidence="5" type="ORF">NCTC11991_00836</name>
</gene>
<evidence type="ECO:0000256" key="1">
    <source>
        <dbReference type="SAM" id="MobiDB-lite"/>
    </source>
</evidence>
<dbReference type="InterPro" id="IPR052521">
    <property type="entry name" value="Cell_div_SPOR-domain"/>
</dbReference>
<evidence type="ECO:0000313" key="7">
    <source>
        <dbReference type="Proteomes" id="UP000255110"/>
    </source>
</evidence>
<feature type="domain" description="SPOR" evidence="3">
    <location>
        <begin position="159"/>
        <end position="239"/>
    </location>
</feature>
<feature type="transmembrane region" description="Helical" evidence="2">
    <location>
        <begin position="21"/>
        <end position="38"/>
    </location>
</feature>
<dbReference type="Gene3D" id="3.30.70.1070">
    <property type="entry name" value="Sporulation related repeat"/>
    <property type="match status" value="1"/>
</dbReference>
<dbReference type="EMBL" id="UGOY01000001">
    <property type="protein sequence ID" value="STY22253.1"/>
    <property type="molecule type" value="Genomic_DNA"/>
</dbReference>
<dbReference type="GO" id="GO:0042834">
    <property type="term" value="F:peptidoglycan binding"/>
    <property type="evidence" value="ECO:0007669"/>
    <property type="project" value="InterPro"/>
</dbReference>
<dbReference type="RefSeq" id="WP_058477285.1">
    <property type="nucleotide sequence ID" value="NZ_CAAAIO010000024.1"/>
</dbReference>
<feature type="region of interest" description="Disordered" evidence="1">
    <location>
        <begin position="88"/>
        <end position="113"/>
    </location>
</feature>
<proteinExistence type="predicted"/>
<feature type="region of interest" description="Disordered" evidence="1">
    <location>
        <begin position="129"/>
        <end position="160"/>
    </location>
</feature>
<evidence type="ECO:0000313" key="6">
    <source>
        <dbReference type="Proteomes" id="UP000054820"/>
    </source>
</evidence>
<evidence type="ECO:0000256" key="2">
    <source>
        <dbReference type="SAM" id="Phobius"/>
    </source>
</evidence>
<dbReference type="GO" id="GO:0030428">
    <property type="term" value="C:cell septum"/>
    <property type="evidence" value="ECO:0007669"/>
    <property type="project" value="TreeGrafter"/>
</dbReference>
<sequence length="240" mass="25643">MTKEYGNRRSSRSRGSTPHQFLVITFAFLLGYLTASFFDFDKLSSWVNTQVLAHHEIKKEPAKSEAQQAAIPPKPKFEFYTLLTNEKVPNSQSNANPTASAQPTSSNTPASATSATAVSAATLKTASGSISNTAPSTAAPVKQNVAKAPQTPPKSDASSTARGKFLVQVASFKARKDAEQMKGSLILKGFGAYIIPVSHPVKGNWFRVVVGPYSNRVLAQQAQVTLAKNERLNGMITSGG</sequence>
<dbReference type="PANTHER" id="PTHR38687">
    <property type="entry name" value="CELL DIVISION PROTEIN DEDD-RELATED"/>
    <property type="match status" value="1"/>
</dbReference>
<evidence type="ECO:0000259" key="3">
    <source>
        <dbReference type="PROSITE" id="PS51724"/>
    </source>
</evidence>
<dbReference type="Pfam" id="PF05036">
    <property type="entry name" value="SPOR"/>
    <property type="match status" value="1"/>
</dbReference>
<dbReference type="InterPro" id="IPR036680">
    <property type="entry name" value="SPOR-like_sf"/>
</dbReference>
<keyword evidence="2" id="KW-0812">Transmembrane</keyword>
<dbReference type="InterPro" id="IPR007730">
    <property type="entry name" value="SPOR-like_dom"/>
</dbReference>
<reference evidence="5 7" key="2">
    <citation type="submission" date="2018-06" db="EMBL/GenBank/DDBJ databases">
        <authorList>
            <consortium name="Pathogen Informatics"/>
            <person name="Doyle S."/>
        </authorList>
    </citation>
    <scope>NUCLEOTIDE SEQUENCE [LARGE SCALE GENOMIC DNA]</scope>
    <source>
        <strain evidence="5 7">NCTC11991</strain>
    </source>
</reference>